<protein>
    <recommendedName>
        <fullName evidence="1">CHK kinase-like domain-containing protein</fullName>
    </recommendedName>
</protein>
<name>A0A9P0J317_APHGO</name>
<reference evidence="2" key="2">
    <citation type="submission" date="2022-10" db="EMBL/GenBank/DDBJ databases">
        <authorList>
            <consortium name="ENA_rothamsted_submissions"/>
            <consortium name="culmorum"/>
            <person name="King R."/>
        </authorList>
    </citation>
    <scope>NUCLEOTIDE SEQUENCE</scope>
</reference>
<dbReference type="Gene3D" id="3.90.1200.10">
    <property type="match status" value="1"/>
</dbReference>
<dbReference type="SMART" id="SM00587">
    <property type="entry name" value="CHK"/>
    <property type="match status" value="1"/>
</dbReference>
<dbReference type="InterPro" id="IPR004119">
    <property type="entry name" value="EcKL"/>
</dbReference>
<dbReference type="PANTHER" id="PTHR11012:SF30">
    <property type="entry name" value="PROTEIN KINASE-LIKE DOMAIN-CONTAINING"/>
    <property type="match status" value="1"/>
</dbReference>
<dbReference type="SUPFAM" id="SSF56112">
    <property type="entry name" value="Protein kinase-like (PK-like)"/>
    <property type="match status" value="1"/>
</dbReference>
<keyword evidence="3" id="KW-1185">Reference proteome</keyword>
<evidence type="ECO:0000313" key="2">
    <source>
        <dbReference type="EMBL" id="CAH1724023.1"/>
    </source>
</evidence>
<gene>
    <name evidence="2" type="ORF">APHIGO_LOCUS5394</name>
</gene>
<dbReference type="InterPro" id="IPR011009">
    <property type="entry name" value="Kinase-like_dom_sf"/>
</dbReference>
<feature type="domain" description="CHK kinase-like" evidence="1">
    <location>
        <begin position="152"/>
        <end position="353"/>
    </location>
</feature>
<dbReference type="Proteomes" id="UP001154329">
    <property type="component" value="Chromosome 2"/>
</dbReference>
<dbReference type="AlphaFoldDB" id="A0A9P0J317"/>
<evidence type="ECO:0000259" key="1">
    <source>
        <dbReference type="SMART" id="SM00587"/>
    </source>
</evidence>
<dbReference type="PANTHER" id="PTHR11012">
    <property type="entry name" value="PROTEIN KINASE-LIKE DOMAIN-CONTAINING"/>
    <property type="match status" value="1"/>
</dbReference>
<accession>A0A9P0J317</accession>
<proteinExistence type="predicted"/>
<sequence length="434" mass="46655">MGDRPTDEATWSSRTDYLDAVVFPRAAAEGAFGPGAVYASFRADDRDGAAAAGDQFMSDIVFGTVTLTGAAERPAGGGVPVVVKFKNADARMSAMMNMHEKFYNEYVFYARLLPALAASAADPAAAFALFPRFLYSNATPDGGAADGHHQVIVLASVAPDGYRAADERVFLDAEHVLLALRKLGALHGLSYNAKAGGAGTSFADLCTSALVETQWYDGHWYKSPRFLSGTGGRGVNALSKSDKSGQYERAVDRMRAALNGESATMAGMLRPVEPLAVLCHGDFCRNNLLYRYDPATGRPADVVVLDPAQARYASPAVDLSFFLYMNTTDADRTAHWDRYVAAYLDGVADVTPDGRPLPLTAADVHAEMREHGLYGYAHCSFFLPAMVNAEPPDVQRLTTCTADERIELINESGGQHADDLLASIVRHMADRGYA</sequence>
<organism evidence="2 3">
    <name type="scientific">Aphis gossypii</name>
    <name type="common">Cotton aphid</name>
    <dbReference type="NCBI Taxonomy" id="80765"/>
    <lineage>
        <taxon>Eukaryota</taxon>
        <taxon>Metazoa</taxon>
        <taxon>Ecdysozoa</taxon>
        <taxon>Arthropoda</taxon>
        <taxon>Hexapoda</taxon>
        <taxon>Insecta</taxon>
        <taxon>Pterygota</taxon>
        <taxon>Neoptera</taxon>
        <taxon>Paraneoptera</taxon>
        <taxon>Hemiptera</taxon>
        <taxon>Sternorrhyncha</taxon>
        <taxon>Aphidomorpha</taxon>
        <taxon>Aphidoidea</taxon>
        <taxon>Aphididae</taxon>
        <taxon>Aphidini</taxon>
        <taxon>Aphis</taxon>
        <taxon>Aphis</taxon>
    </lineage>
</organism>
<dbReference type="InterPro" id="IPR015897">
    <property type="entry name" value="CHK_kinase-like"/>
</dbReference>
<evidence type="ECO:0000313" key="3">
    <source>
        <dbReference type="Proteomes" id="UP001154329"/>
    </source>
</evidence>
<reference evidence="2" key="1">
    <citation type="submission" date="2022-02" db="EMBL/GenBank/DDBJ databases">
        <authorList>
            <person name="King R."/>
        </authorList>
    </citation>
    <scope>NUCLEOTIDE SEQUENCE</scope>
</reference>
<dbReference type="EMBL" id="OU899035">
    <property type="protein sequence ID" value="CAH1724023.1"/>
    <property type="molecule type" value="Genomic_DNA"/>
</dbReference>
<dbReference type="Pfam" id="PF02958">
    <property type="entry name" value="EcKL"/>
    <property type="match status" value="1"/>
</dbReference>